<keyword evidence="4" id="KW-1185">Reference proteome</keyword>
<dbReference type="EMBL" id="OZ035829">
    <property type="protein sequence ID" value="CAL1611000.1"/>
    <property type="molecule type" value="Genomic_DNA"/>
</dbReference>
<reference evidence="3 4" key="1">
    <citation type="submission" date="2024-04" db="EMBL/GenBank/DDBJ databases">
        <authorList>
            <person name="Waldvogel A.-M."/>
            <person name="Schoenle A."/>
        </authorList>
    </citation>
    <scope>NUCLEOTIDE SEQUENCE [LARGE SCALE GENOMIC DNA]</scope>
</reference>
<dbReference type="Proteomes" id="UP001497482">
    <property type="component" value="Chromosome 7"/>
</dbReference>
<feature type="transmembrane region" description="Helical" evidence="2">
    <location>
        <begin position="62"/>
        <end position="81"/>
    </location>
</feature>
<evidence type="ECO:0000256" key="2">
    <source>
        <dbReference type="SAM" id="Phobius"/>
    </source>
</evidence>
<proteinExistence type="predicted"/>
<dbReference type="AlphaFoldDB" id="A0AAV2MCN5"/>
<name>A0AAV2MCN5_KNICA</name>
<evidence type="ECO:0000256" key="1">
    <source>
        <dbReference type="SAM" id="MobiDB-lite"/>
    </source>
</evidence>
<protein>
    <submittedName>
        <fullName evidence="3">Uncharacterized protein</fullName>
    </submittedName>
</protein>
<keyword evidence="2" id="KW-0472">Membrane</keyword>
<feature type="region of interest" description="Disordered" evidence="1">
    <location>
        <begin position="1"/>
        <end position="30"/>
    </location>
</feature>
<keyword evidence="2" id="KW-1133">Transmembrane helix</keyword>
<accession>A0AAV2MCN5</accession>
<keyword evidence="2" id="KW-0812">Transmembrane</keyword>
<evidence type="ECO:0000313" key="3">
    <source>
        <dbReference type="EMBL" id="CAL1611000.1"/>
    </source>
</evidence>
<evidence type="ECO:0000313" key="4">
    <source>
        <dbReference type="Proteomes" id="UP001497482"/>
    </source>
</evidence>
<organism evidence="3 4">
    <name type="scientific">Knipowitschia caucasica</name>
    <name type="common">Caucasian dwarf goby</name>
    <name type="synonym">Pomatoschistus caucasicus</name>
    <dbReference type="NCBI Taxonomy" id="637954"/>
    <lineage>
        <taxon>Eukaryota</taxon>
        <taxon>Metazoa</taxon>
        <taxon>Chordata</taxon>
        <taxon>Craniata</taxon>
        <taxon>Vertebrata</taxon>
        <taxon>Euteleostomi</taxon>
        <taxon>Actinopterygii</taxon>
        <taxon>Neopterygii</taxon>
        <taxon>Teleostei</taxon>
        <taxon>Neoteleostei</taxon>
        <taxon>Acanthomorphata</taxon>
        <taxon>Gobiaria</taxon>
        <taxon>Gobiiformes</taxon>
        <taxon>Gobioidei</taxon>
        <taxon>Gobiidae</taxon>
        <taxon>Gobiinae</taxon>
        <taxon>Knipowitschia</taxon>
    </lineage>
</organism>
<sequence length="285" mass="32265">MKNMRSNGMSKPPLSAERGEEERWGGGQGIRTQNSLSAVFAVNQRNGEAPILTKIKRMSLPVLLFLSLWTVLCGGCGLEGVRNIKTTLDMNAKGFRSVFPKDYYVVHHYTSNILCDNDPCCVFPAAIVLLDSWHVLIKNLYDEHINRSLIRDIKQTLEKIIKSNINSERFQEDTELHRLATHPSRPEELLNATSDLFSRWIEVGCEPSIESCSLPTLPTAVERKDIDRSRARLLTTRGVDGWEALEEDWIMDAVQLPSSAGSRSVPYSVSLCSPLLFRLYWWLLS</sequence>
<gene>
    <name evidence="3" type="ORF">KC01_LOCUS37499</name>
</gene>